<evidence type="ECO:0000313" key="1">
    <source>
        <dbReference type="EMBL" id="KAI4371972.1"/>
    </source>
</evidence>
<organism evidence="1 2">
    <name type="scientific">Melastoma candidum</name>
    <dbReference type="NCBI Taxonomy" id="119954"/>
    <lineage>
        <taxon>Eukaryota</taxon>
        <taxon>Viridiplantae</taxon>
        <taxon>Streptophyta</taxon>
        <taxon>Embryophyta</taxon>
        <taxon>Tracheophyta</taxon>
        <taxon>Spermatophyta</taxon>
        <taxon>Magnoliopsida</taxon>
        <taxon>eudicotyledons</taxon>
        <taxon>Gunneridae</taxon>
        <taxon>Pentapetalae</taxon>
        <taxon>rosids</taxon>
        <taxon>malvids</taxon>
        <taxon>Myrtales</taxon>
        <taxon>Melastomataceae</taxon>
        <taxon>Melastomatoideae</taxon>
        <taxon>Melastomateae</taxon>
        <taxon>Melastoma</taxon>
    </lineage>
</organism>
<evidence type="ECO:0000313" key="2">
    <source>
        <dbReference type="Proteomes" id="UP001057402"/>
    </source>
</evidence>
<sequence>MNPEEFLELTCHEEEYLGQPSSWCQLGTGGARLWQSPLPYPSEAVMWRTSESPVSAFPGMDNFMGFPPHGADGIGRSTHDETLSCEGITPEFPISLCAEKILINMNNRPETMAPSSARSQNFSESLSQKVSQSRKQSPNTITGNSATTIPQLTKKPRIRWTKYLHGKFVECVNHLGGAENATPKEILKMMGSDGLTASHIKSHLQKYRLYKYAPCTAKEPFPRRNSVPNQHCSAILIREAAVLQLGMLRRLNEQLEIQNNLQARIEEQARELKMMLDQ</sequence>
<protein>
    <submittedName>
        <fullName evidence="1">Uncharacterized protein</fullName>
    </submittedName>
</protein>
<dbReference type="Proteomes" id="UP001057402">
    <property type="component" value="Chromosome 4"/>
</dbReference>
<name>A0ACB9R0K7_9MYRT</name>
<proteinExistence type="predicted"/>
<accession>A0ACB9R0K7</accession>
<gene>
    <name evidence="1" type="ORF">MLD38_010260</name>
</gene>
<reference evidence="2" key="1">
    <citation type="journal article" date="2023" name="Front. Plant Sci.">
        <title>Chromosomal-level genome assembly of Melastoma candidum provides insights into trichome evolution.</title>
        <authorList>
            <person name="Zhong Y."/>
            <person name="Wu W."/>
            <person name="Sun C."/>
            <person name="Zou P."/>
            <person name="Liu Y."/>
            <person name="Dai S."/>
            <person name="Zhou R."/>
        </authorList>
    </citation>
    <scope>NUCLEOTIDE SEQUENCE [LARGE SCALE GENOMIC DNA]</scope>
</reference>
<comment type="caution">
    <text evidence="1">The sequence shown here is derived from an EMBL/GenBank/DDBJ whole genome shotgun (WGS) entry which is preliminary data.</text>
</comment>
<dbReference type="EMBL" id="CM042883">
    <property type="protein sequence ID" value="KAI4371972.1"/>
    <property type="molecule type" value="Genomic_DNA"/>
</dbReference>
<keyword evidence="2" id="KW-1185">Reference proteome</keyword>